<dbReference type="EMBL" id="JARBHB010000003">
    <property type="protein sequence ID" value="KAJ8891166.1"/>
    <property type="molecule type" value="Genomic_DNA"/>
</dbReference>
<feature type="compositionally biased region" description="Basic and acidic residues" evidence="1">
    <location>
        <begin position="288"/>
        <end position="313"/>
    </location>
</feature>
<evidence type="ECO:0000256" key="1">
    <source>
        <dbReference type="SAM" id="MobiDB-lite"/>
    </source>
</evidence>
<proteinExistence type="predicted"/>
<organism evidence="2 3">
    <name type="scientific">Dryococelus australis</name>
    <dbReference type="NCBI Taxonomy" id="614101"/>
    <lineage>
        <taxon>Eukaryota</taxon>
        <taxon>Metazoa</taxon>
        <taxon>Ecdysozoa</taxon>
        <taxon>Arthropoda</taxon>
        <taxon>Hexapoda</taxon>
        <taxon>Insecta</taxon>
        <taxon>Pterygota</taxon>
        <taxon>Neoptera</taxon>
        <taxon>Polyneoptera</taxon>
        <taxon>Phasmatodea</taxon>
        <taxon>Verophasmatodea</taxon>
        <taxon>Anareolatae</taxon>
        <taxon>Phasmatidae</taxon>
        <taxon>Eurycanthinae</taxon>
        <taxon>Dryococelus</taxon>
    </lineage>
</organism>
<evidence type="ECO:0000313" key="3">
    <source>
        <dbReference type="Proteomes" id="UP001159363"/>
    </source>
</evidence>
<protein>
    <submittedName>
        <fullName evidence="2">Uncharacterized protein</fullName>
    </submittedName>
</protein>
<sequence length="364" mass="39757">MNRVVVSSDFPLGCNNLTLQLWKCYSRVFCLVGRGFAHVGELNRTPTGRKVVSIRRGIKPHGECDHERLPPRELDLAHRKGLFQRHVSTSTTDLQTHTSNSNIPLVYHYHKGMGKLKLKTILNCGHKILASSTFTQNFVLQATQIGLEMTSKHFFALMVLWGQVIPSEQAVAIASPARGPQKVVQVGNVLEVVPGAAALAVPVSSAVAKSSAVVPPTVVVPPATAMPSVTAALLAAALPSRTGPKSLISLPLPPLPLSGYSSPPSPFLRESVSPPSGEATQLSGIAEAELRREQKEKRRQEKERRRLEKEEKKRNKLKLATGNIIKGDLGGGIQWICVRQWAAWKLVKELWAWVEVQAEELGGE</sequence>
<accession>A0ABQ9I3F9</accession>
<dbReference type="Proteomes" id="UP001159363">
    <property type="component" value="Chromosome 3"/>
</dbReference>
<gene>
    <name evidence="2" type="ORF">PR048_010681</name>
</gene>
<evidence type="ECO:0000313" key="2">
    <source>
        <dbReference type="EMBL" id="KAJ8891166.1"/>
    </source>
</evidence>
<comment type="caution">
    <text evidence="2">The sequence shown here is derived from an EMBL/GenBank/DDBJ whole genome shotgun (WGS) entry which is preliminary data.</text>
</comment>
<keyword evidence="3" id="KW-1185">Reference proteome</keyword>
<reference evidence="2 3" key="1">
    <citation type="submission" date="2023-02" db="EMBL/GenBank/DDBJ databases">
        <title>LHISI_Scaffold_Assembly.</title>
        <authorList>
            <person name="Stuart O.P."/>
            <person name="Cleave R."/>
            <person name="Magrath M.J.L."/>
            <person name="Mikheyev A.S."/>
        </authorList>
    </citation>
    <scope>NUCLEOTIDE SEQUENCE [LARGE SCALE GENOMIC DNA]</scope>
    <source>
        <strain evidence="2">Daus_M_001</strain>
        <tissue evidence="2">Leg muscle</tissue>
    </source>
</reference>
<name>A0ABQ9I3F9_9NEOP</name>
<feature type="region of interest" description="Disordered" evidence="1">
    <location>
        <begin position="263"/>
        <end position="313"/>
    </location>
</feature>